<dbReference type="RefSeq" id="WP_182558445.1">
    <property type="nucleotide sequence ID" value="NZ_JACGWT010000001.1"/>
</dbReference>
<evidence type="ECO:0000256" key="1">
    <source>
        <dbReference type="ARBA" id="ARBA00004651"/>
    </source>
</evidence>
<dbReference type="PANTHER" id="PTHR37937:SF1">
    <property type="entry name" value="CONJUGATIVE TRANSFER: DNA TRANSPORT"/>
    <property type="match status" value="1"/>
</dbReference>
<accession>A0A7W3IPI3</accession>
<dbReference type="InterPro" id="IPR027417">
    <property type="entry name" value="P-loop_NTPase"/>
</dbReference>
<keyword evidence="3" id="KW-0812">Transmembrane</keyword>
<keyword evidence="8" id="KW-1185">Reference proteome</keyword>
<dbReference type="SUPFAM" id="SSF52540">
    <property type="entry name" value="P-loop containing nucleoside triphosphate hydrolases"/>
    <property type="match status" value="1"/>
</dbReference>
<reference evidence="7 8" key="1">
    <citation type="submission" date="2020-07" db="EMBL/GenBank/DDBJ databases">
        <title>Sequencing the genomes of 1000 actinobacteria strains.</title>
        <authorList>
            <person name="Klenk H.-P."/>
        </authorList>
    </citation>
    <scope>NUCLEOTIDE SEQUENCE [LARGE SCALE GENOMIC DNA]</scope>
    <source>
        <strain evidence="7 8">DSM 100723</strain>
    </source>
</reference>
<feature type="domain" description="TraD/TraG TraM recognition site" evidence="6">
    <location>
        <begin position="260"/>
        <end position="379"/>
    </location>
</feature>
<dbReference type="Proteomes" id="UP000523079">
    <property type="component" value="Unassembled WGS sequence"/>
</dbReference>
<dbReference type="GO" id="GO:0005886">
    <property type="term" value="C:plasma membrane"/>
    <property type="evidence" value="ECO:0007669"/>
    <property type="project" value="UniProtKB-SubCell"/>
</dbReference>
<sequence length="434" mass="46712">MIAPQQSGKTLMDLLHKVLAAPGGLIVTSTKLDLFLLTARARERGGSSVRVLDPTGAVRWPARVRWNPIRGCETVRAAKRRAQALLRATAGDGLDGAAGNHHFFERRAVDVLTAYLLAAGISGASVPEFVGWCQNDLGTEAATILRTRPEFAAVRRTLQQAQGVVDETRSGIWETIRDSVACLTDPEVIENTLPGRGWDEFDPEDFIRGGGTVYVIGSEDDAASQAPLITAFVQDVLDTARRMAIAGSASTGRERLTPPFSAVLDEIASICPLPDLPDTLSDSAGRGVLIHYALQSPAQAQARWGKAAATLFDNTTALTIFGGLKSEETLKWASLLVGRRLEERRSRQTGRGWTDIGSMHIGSERTDILDPAAVRQLPRGRALLIMRSMPAAIVRLVPAWKRPDWKQLQADAGAVRAGEGRPVEATPPEIGVAA</sequence>
<dbReference type="Pfam" id="PF12696">
    <property type="entry name" value="TraG-D_C"/>
    <property type="match status" value="1"/>
</dbReference>
<comment type="caution">
    <text evidence="7">The sequence shown here is derived from an EMBL/GenBank/DDBJ whole genome shotgun (WGS) entry which is preliminary data.</text>
</comment>
<evidence type="ECO:0000313" key="8">
    <source>
        <dbReference type="Proteomes" id="UP000523079"/>
    </source>
</evidence>
<evidence type="ECO:0000256" key="3">
    <source>
        <dbReference type="ARBA" id="ARBA00022692"/>
    </source>
</evidence>
<gene>
    <name evidence="7" type="ORF">FHX74_000452</name>
</gene>
<organism evidence="7 8">
    <name type="scientific">Microlunatus kandeliicorticis</name>
    <dbReference type="NCBI Taxonomy" id="1759536"/>
    <lineage>
        <taxon>Bacteria</taxon>
        <taxon>Bacillati</taxon>
        <taxon>Actinomycetota</taxon>
        <taxon>Actinomycetes</taxon>
        <taxon>Propionibacteriales</taxon>
        <taxon>Propionibacteriaceae</taxon>
        <taxon>Microlunatus</taxon>
    </lineage>
</organism>
<evidence type="ECO:0000259" key="6">
    <source>
        <dbReference type="Pfam" id="PF12696"/>
    </source>
</evidence>
<comment type="subcellular location">
    <subcellularLocation>
        <location evidence="1">Cell membrane</location>
        <topology evidence="1">Multi-pass membrane protein</topology>
    </subcellularLocation>
</comment>
<dbReference type="Gene3D" id="3.40.50.300">
    <property type="entry name" value="P-loop containing nucleotide triphosphate hydrolases"/>
    <property type="match status" value="1"/>
</dbReference>
<keyword evidence="5" id="KW-0472">Membrane</keyword>
<evidence type="ECO:0000256" key="5">
    <source>
        <dbReference type="ARBA" id="ARBA00023136"/>
    </source>
</evidence>
<dbReference type="CDD" id="cd01127">
    <property type="entry name" value="TrwB_TraG_TraD_VirD4"/>
    <property type="match status" value="1"/>
</dbReference>
<dbReference type="InterPro" id="IPR032689">
    <property type="entry name" value="TraG-D_C"/>
</dbReference>
<keyword evidence="4" id="KW-1133">Transmembrane helix</keyword>
<dbReference type="EMBL" id="JACGWT010000001">
    <property type="protein sequence ID" value="MBA8792858.1"/>
    <property type="molecule type" value="Genomic_DNA"/>
</dbReference>
<dbReference type="AlphaFoldDB" id="A0A7W3IPI3"/>
<dbReference type="PANTHER" id="PTHR37937">
    <property type="entry name" value="CONJUGATIVE TRANSFER: DNA TRANSPORT"/>
    <property type="match status" value="1"/>
</dbReference>
<evidence type="ECO:0000256" key="4">
    <source>
        <dbReference type="ARBA" id="ARBA00022989"/>
    </source>
</evidence>
<keyword evidence="2" id="KW-1003">Cell membrane</keyword>
<evidence type="ECO:0000256" key="2">
    <source>
        <dbReference type="ARBA" id="ARBA00022475"/>
    </source>
</evidence>
<protein>
    <submittedName>
        <fullName evidence="7">Type IV secretory pathway TraG/TraD family ATPase VirD4</fullName>
    </submittedName>
</protein>
<name>A0A7W3IPI3_9ACTN</name>
<proteinExistence type="predicted"/>
<dbReference type="InterPro" id="IPR051539">
    <property type="entry name" value="T4SS-coupling_protein"/>
</dbReference>
<evidence type="ECO:0000313" key="7">
    <source>
        <dbReference type="EMBL" id="MBA8792858.1"/>
    </source>
</evidence>